<dbReference type="AlphaFoldDB" id="A0A3M7Q6A2"/>
<dbReference type="Proteomes" id="UP000276133">
    <property type="component" value="Unassembled WGS sequence"/>
</dbReference>
<organism evidence="1 2">
    <name type="scientific">Brachionus plicatilis</name>
    <name type="common">Marine rotifer</name>
    <name type="synonym">Brachionus muelleri</name>
    <dbReference type="NCBI Taxonomy" id="10195"/>
    <lineage>
        <taxon>Eukaryota</taxon>
        <taxon>Metazoa</taxon>
        <taxon>Spiralia</taxon>
        <taxon>Gnathifera</taxon>
        <taxon>Rotifera</taxon>
        <taxon>Eurotatoria</taxon>
        <taxon>Monogononta</taxon>
        <taxon>Pseudotrocha</taxon>
        <taxon>Ploima</taxon>
        <taxon>Brachionidae</taxon>
        <taxon>Brachionus</taxon>
    </lineage>
</organism>
<evidence type="ECO:0000313" key="1">
    <source>
        <dbReference type="EMBL" id="RNA06950.1"/>
    </source>
</evidence>
<keyword evidence="2" id="KW-1185">Reference proteome</keyword>
<comment type="caution">
    <text evidence="1">The sequence shown here is derived from an EMBL/GenBank/DDBJ whole genome shotgun (WGS) entry which is preliminary data.</text>
</comment>
<accession>A0A3M7Q6A2</accession>
<name>A0A3M7Q6A2_BRAPC</name>
<dbReference type="EMBL" id="REGN01007217">
    <property type="protein sequence ID" value="RNA06950.1"/>
    <property type="molecule type" value="Genomic_DNA"/>
</dbReference>
<sequence length="141" mass="16375">MYILVIKDLVHECLVGQDFVDKFNADEKEPKVVINLIDLVDKEQDVKQLRITPSEQNKDQCINWVKQILLKNGEIRQEITQFETNFRKRLYDLYEKLYIENGLLFLNKECGSKVVVLPKHLLLLTIEKVHNSILGGHLGSA</sequence>
<evidence type="ECO:0000313" key="2">
    <source>
        <dbReference type="Proteomes" id="UP000276133"/>
    </source>
</evidence>
<gene>
    <name evidence="1" type="ORF">BpHYR1_048528</name>
</gene>
<protein>
    <submittedName>
        <fullName evidence="1">Uncharacterized protein</fullName>
    </submittedName>
</protein>
<reference evidence="1 2" key="1">
    <citation type="journal article" date="2018" name="Sci. Rep.">
        <title>Genomic signatures of local adaptation to the degree of environmental predictability in rotifers.</title>
        <authorList>
            <person name="Franch-Gras L."/>
            <person name="Hahn C."/>
            <person name="Garcia-Roger E.M."/>
            <person name="Carmona M.J."/>
            <person name="Serra M."/>
            <person name="Gomez A."/>
        </authorList>
    </citation>
    <scope>NUCLEOTIDE SEQUENCE [LARGE SCALE GENOMIC DNA]</scope>
    <source>
        <strain evidence="1">HYR1</strain>
    </source>
</reference>
<proteinExistence type="predicted"/>